<dbReference type="AlphaFoldDB" id="A0AAV6ML46"/>
<reference evidence="2 3" key="1">
    <citation type="journal article" date="2021" name="Hortic Res">
        <title>The domestication of Cucurbita argyrosperma as revealed by the genome of its wild relative.</title>
        <authorList>
            <person name="Barrera-Redondo J."/>
            <person name="Sanchez-de la Vega G."/>
            <person name="Aguirre-Liguori J.A."/>
            <person name="Castellanos-Morales G."/>
            <person name="Gutierrez-Guerrero Y.T."/>
            <person name="Aguirre-Dugua X."/>
            <person name="Aguirre-Planter E."/>
            <person name="Tenaillon M.I."/>
            <person name="Lira-Saade R."/>
            <person name="Eguiarte L.E."/>
        </authorList>
    </citation>
    <scope>NUCLEOTIDE SEQUENCE [LARGE SCALE GENOMIC DNA]</scope>
    <source>
        <strain evidence="2">JBR-2021</strain>
    </source>
</reference>
<dbReference type="Proteomes" id="UP000685013">
    <property type="component" value="Chromosome 14"/>
</dbReference>
<evidence type="ECO:0000256" key="1">
    <source>
        <dbReference type="SAM" id="MobiDB-lite"/>
    </source>
</evidence>
<organism evidence="2 3">
    <name type="scientific">Cucurbita argyrosperma subsp. sororia</name>
    <dbReference type="NCBI Taxonomy" id="37648"/>
    <lineage>
        <taxon>Eukaryota</taxon>
        <taxon>Viridiplantae</taxon>
        <taxon>Streptophyta</taxon>
        <taxon>Embryophyta</taxon>
        <taxon>Tracheophyta</taxon>
        <taxon>Spermatophyta</taxon>
        <taxon>Magnoliopsida</taxon>
        <taxon>eudicotyledons</taxon>
        <taxon>Gunneridae</taxon>
        <taxon>Pentapetalae</taxon>
        <taxon>rosids</taxon>
        <taxon>fabids</taxon>
        <taxon>Cucurbitales</taxon>
        <taxon>Cucurbitaceae</taxon>
        <taxon>Cucurbiteae</taxon>
        <taxon>Cucurbita</taxon>
    </lineage>
</organism>
<keyword evidence="3" id="KW-1185">Reference proteome</keyword>
<gene>
    <name evidence="2" type="ORF">SDJN03_22045</name>
</gene>
<evidence type="ECO:0000313" key="3">
    <source>
        <dbReference type="Proteomes" id="UP000685013"/>
    </source>
</evidence>
<feature type="non-terminal residue" evidence="2">
    <location>
        <position position="1"/>
    </location>
</feature>
<accession>A0AAV6ML46</accession>
<name>A0AAV6ML46_9ROSI</name>
<protein>
    <submittedName>
        <fullName evidence="2">Uncharacterized protein</fullName>
    </submittedName>
</protein>
<comment type="caution">
    <text evidence="2">The sequence shown here is derived from an EMBL/GenBank/DDBJ whole genome shotgun (WGS) entry which is preliminary data.</text>
</comment>
<evidence type="ECO:0000313" key="2">
    <source>
        <dbReference type="EMBL" id="KAG6582043.1"/>
    </source>
</evidence>
<feature type="compositionally biased region" description="Polar residues" evidence="1">
    <location>
        <begin position="1"/>
        <end position="20"/>
    </location>
</feature>
<sequence>MEISSITADQSDGSNSSFEQVAEETTSDGGESMRLSLDSPSSSPLLFFREPLESCELISCLLVVFAESSDSKLIPDGEFDFDWLRFCFPSPSFRSGFDFGVKLAGFVAIEDVDGEEPLFWPLVHKIDEGLGLVFDFTTGKGV</sequence>
<proteinExistence type="predicted"/>
<dbReference type="EMBL" id="JAGKQH010000014">
    <property type="protein sequence ID" value="KAG6582043.1"/>
    <property type="molecule type" value="Genomic_DNA"/>
</dbReference>
<feature type="region of interest" description="Disordered" evidence="1">
    <location>
        <begin position="1"/>
        <end position="41"/>
    </location>
</feature>